<reference evidence="1 2" key="1">
    <citation type="submission" date="2019-02" db="EMBL/GenBank/DDBJ databases">
        <title>Deep-cultivation of Planctomycetes and their phenomic and genomic characterization uncovers novel biology.</title>
        <authorList>
            <person name="Wiegand S."/>
            <person name="Jogler M."/>
            <person name="Boedeker C."/>
            <person name="Pinto D."/>
            <person name="Vollmers J."/>
            <person name="Rivas-Marin E."/>
            <person name="Kohn T."/>
            <person name="Peeters S.H."/>
            <person name="Heuer A."/>
            <person name="Rast P."/>
            <person name="Oberbeckmann S."/>
            <person name="Bunk B."/>
            <person name="Jeske O."/>
            <person name="Meyerdierks A."/>
            <person name="Storesund J.E."/>
            <person name="Kallscheuer N."/>
            <person name="Luecker S."/>
            <person name="Lage O.M."/>
            <person name="Pohl T."/>
            <person name="Merkel B.J."/>
            <person name="Hornburger P."/>
            <person name="Mueller R.-W."/>
            <person name="Bruemmer F."/>
            <person name="Labrenz M."/>
            <person name="Spormann A.M."/>
            <person name="Op den Camp H."/>
            <person name="Overmann J."/>
            <person name="Amann R."/>
            <person name="Jetten M.S.M."/>
            <person name="Mascher T."/>
            <person name="Medema M.H."/>
            <person name="Devos D.P."/>
            <person name="Kaster A.-K."/>
            <person name="Ovreas L."/>
            <person name="Rohde M."/>
            <person name="Galperin M.Y."/>
            <person name="Jogler C."/>
        </authorList>
    </citation>
    <scope>NUCLEOTIDE SEQUENCE [LARGE SCALE GENOMIC DNA]</scope>
    <source>
        <strain evidence="1 2">KS4</strain>
    </source>
</reference>
<evidence type="ECO:0000313" key="2">
    <source>
        <dbReference type="Proteomes" id="UP000317369"/>
    </source>
</evidence>
<dbReference type="KEGG" id="pcor:KS4_13310"/>
<dbReference type="AlphaFoldDB" id="A0A517YSS7"/>
<sequence>MSTQAKRVGVEKGEIFEVWVSVLEEPGIRTCGLLSESGDWIGF</sequence>
<proteinExistence type="predicted"/>
<evidence type="ECO:0000313" key="1">
    <source>
        <dbReference type="EMBL" id="QDU33285.1"/>
    </source>
</evidence>
<accession>A0A517YSS7</accession>
<organism evidence="1 2">
    <name type="scientific">Poriferisphaera corsica</name>
    <dbReference type="NCBI Taxonomy" id="2528020"/>
    <lineage>
        <taxon>Bacteria</taxon>
        <taxon>Pseudomonadati</taxon>
        <taxon>Planctomycetota</taxon>
        <taxon>Phycisphaerae</taxon>
        <taxon>Phycisphaerales</taxon>
        <taxon>Phycisphaeraceae</taxon>
        <taxon>Poriferisphaera</taxon>
    </lineage>
</organism>
<dbReference type="Proteomes" id="UP000317369">
    <property type="component" value="Chromosome"/>
</dbReference>
<dbReference type="EMBL" id="CP036425">
    <property type="protein sequence ID" value="QDU33285.1"/>
    <property type="molecule type" value="Genomic_DNA"/>
</dbReference>
<keyword evidence="2" id="KW-1185">Reference proteome</keyword>
<name>A0A517YSS7_9BACT</name>
<protein>
    <submittedName>
        <fullName evidence="1">Uncharacterized protein</fullName>
    </submittedName>
</protein>
<gene>
    <name evidence="1" type="ORF">KS4_13310</name>
</gene>